<proteinExistence type="predicted"/>
<comment type="caution">
    <text evidence="2">The sequence shown here is derived from an EMBL/GenBank/DDBJ whole genome shotgun (WGS) entry which is preliminary data.</text>
</comment>
<accession>A0A699L0H9</accession>
<dbReference type="EMBL" id="BKCJ010573820">
    <property type="protein sequence ID" value="GFB20005.1"/>
    <property type="molecule type" value="Genomic_DNA"/>
</dbReference>
<name>A0A699L0H9_TANCI</name>
<reference evidence="2" key="1">
    <citation type="journal article" date="2019" name="Sci. Rep.">
        <title>Draft genome of Tanacetum cinerariifolium, the natural source of mosquito coil.</title>
        <authorList>
            <person name="Yamashiro T."/>
            <person name="Shiraishi A."/>
            <person name="Satake H."/>
            <person name="Nakayama K."/>
        </authorList>
    </citation>
    <scope>NUCLEOTIDE SEQUENCE</scope>
</reference>
<organism evidence="2">
    <name type="scientific">Tanacetum cinerariifolium</name>
    <name type="common">Dalmatian daisy</name>
    <name type="synonym">Chrysanthemum cinerariifolium</name>
    <dbReference type="NCBI Taxonomy" id="118510"/>
    <lineage>
        <taxon>Eukaryota</taxon>
        <taxon>Viridiplantae</taxon>
        <taxon>Streptophyta</taxon>
        <taxon>Embryophyta</taxon>
        <taxon>Tracheophyta</taxon>
        <taxon>Spermatophyta</taxon>
        <taxon>Magnoliopsida</taxon>
        <taxon>eudicotyledons</taxon>
        <taxon>Gunneridae</taxon>
        <taxon>Pentapetalae</taxon>
        <taxon>asterids</taxon>
        <taxon>campanulids</taxon>
        <taxon>Asterales</taxon>
        <taxon>Asteraceae</taxon>
        <taxon>Asteroideae</taxon>
        <taxon>Anthemideae</taxon>
        <taxon>Anthemidinae</taxon>
        <taxon>Tanacetum</taxon>
    </lineage>
</organism>
<evidence type="ECO:0000313" key="2">
    <source>
        <dbReference type="EMBL" id="GFB20005.1"/>
    </source>
</evidence>
<dbReference type="GO" id="GO:0008270">
    <property type="term" value="F:zinc ion binding"/>
    <property type="evidence" value="ECO:0007669"/>
    <property type="project" value="InterPro"/>
</dbReference>
<gene>
    <name evidence="2" type="ORF">Tci_691976</name>
</gene>
<feature type="region of interest" description="Disordered" evidence="1">
    <location>
        <begin position="80"/>
        <end position="101"/>
    </location>
</feature>
<dbReference type="InterPro" id="IPR036875">
    <property type="entry name" value="Znf_CCHC_sf"/>
</dbReference>
<protein>
    <submittedName>
        <fullName evidence="2">Uncharacterized protein</fullName>
    </submittedName>
</protein>
<dbReference type="Gene3D" id="4.10.60.10">
    <property type="entry name" value="Zinc finger, CCHC-type"/>
    <property type="match status" value="1"/>
</dbReference>
<feature type="compositionally biased region" description="Basic and acidic residues" evidence="1">
    <location>
        <begin position="80"/>
        <end position="96"/>
    </location>
</feature>
<evidence type="ECO:0000256" key="1">
    <source>
        <dbReference type="SAM" id="MobiDB-lite"/>
    </source>
</evidence>
<feature type="non-terminal residue" evidence="2">
    <location>
        <position position="156"/>
    </location>
</feature>
<dbReference type="GO" id="GO:0003676">
    <property type="term" value="F:nucleic acid binding"/>
    <property type="evidence" value="ECO:0007669"/>
    <property type="project" value="InterPro"/>
</dbReference>
<sequence length="156" mass="17704">MTDYSHWEVIVNDDSPAPIRVVEGVLQPVAPTTAEQMLARKNELKVHGRNLDSNGPTSMGFDMSKVEHYNCHMKGHFARECRSPKDTRRNGTDKPQRRISFQAEKEPINYALMAFSSSWLSDLQVLLLPMRYQSSNGYHAVPPPYTGTFMPPKPDL</sequence>
<dbReference type="AlphaFoldDB" id="A0A699L0H9"/>
<dbReference type="SUPFAM" id="SSF57756">
    <property type="entry name" value="Retrovirus zinc finger-like domains"/>
    <property type="match status" value="1"/>
</dbReference>